<evidence type="ECO:0000256" key="5">
    <source>
        <dbReference type="SAM" id="MobiDB-lite"/>
    </source>
</evidence>
<feature type="domain" description="Peptidase C50" evidence="6">
    <location>
        <begin position="1812"/>
        <end position="1913"/>
    </location>
</feature>
<dbReference type="GO" id="GO:0044732">
    <property type="term" value="C:mitotic spindle pole body"/>
    <property type="evidence" value="ECO:0007669"/>
    <property type="project" value="TreeGrafter"/>
</dbReference>
<feature type="region of interest" description="Disordered" evidence="5">
    <location>
        <begin position="107"/>
        <end position="176"/>
    </location>
</feature>
<dbReference type="GO" id="GO:0005737">
    <property type="term" value="C:cytoplasm"/>
    <property type="evidence" value="ECO:0007669"/>
    <property type="project" value="TreeGrafter"/>
</dbReference>
<dbReference type="SUPFAM" id="SSF48452">
    <property type="entry name" value="TPR-like"/>
    <property type="match status" value="1"/>
</dbReference>
<feature type="compositionally biased region" description="Low complexity" evidence="5">
    <location>
        <begin position="1232"/>
        <end position="1250"/>
    </location>
</feature>
<comment type="caution">
    <text evidence="7">The sequence shown here is derived from an EMBL/GenBank/DDBJ whole genome shotgun (WGS) entry which is preliminary data.</text>
</comment>
<keyword evidence="8" id="KW-1185">Reference proteome</keyword>
<feature type="compositionally biased region" description="Polar residues" evidence="5">
    <location>
        <begin position="120"/>
        <end position="150"/>
    </location>
</feature>
<protein>
    <recommendedName>
        <fullName evidence="2">separase</fullName>
        <ecNumber evidence="2">3.4.22.49</ecNumber>
    </recommendedName>
</protein>
<dbReference type="Gene3D" id="1.25.40.10">
    <property type="entry name" value="Tetratricopeptide repeat domain"/>
    <property type="match status" value="1"/>
</dbReference>
<dbReference type="GO" id="GO:0006508">
    <property type="term" value="P:proteolysis"/>
    <property type="evidence" value="ECO:0007669"/>
    <property type="project" value="InterPro"/>
</dbReference>
<dbReference type="PANTHER" id="PTHR12792">
    <property type="entry name" value="EXTRA SPINDLE POLES 1-RELATED"/>
    <property type="match status" value="1"/>
</dbReference>
<accession>A0AAV9JJI8</accession>
<dbReference type="InterPro" id="IPR005314">
    <property type="entry name" value="Peptidase_C50"/>
</dbReference>
<dbReference type="PANTHER" id="PTHR12792:SF0">
    <property type="entry name" value="SEPARIN"/>
    <property type="match status" value="1"/>
</dbReference>
<keyword evidence="3" id="KW-0378">Hydrolase</keyword>
<evidence type="ECO:0000313" key="7">
    <source>
        <dbReference type="EMBL" id="KAK4545425.1"/>
    </source>
</evidence>
<evidence type="ECO:0000313" key="8">
    <source>
        <dbReference type="Proteomes" id="UP001324427"/>
    </source>
</evidence>
<dbReference type="PROSITE" id="PS51700">
    <property type="entry name" value="SEPARIN"/>
    <property type="match status" value="1"/>
</dbReference>
<dbReference type="InterPro" id="IPR011990">
    <property type="entry name" value="TPR-like_helical_dom_sf"/>
</dbReference>
<feature type="compositionally biased region" description="Basic and acidic residues" evidence="5">
    <location>
        <begin position="2037"/>
        <end position="2047"/>
    </location>
</feature>
<keyword evidence="4" id="KW-0159">Chromosome partition</keyword>
<evidence type="ECO:0000256" key="1">
    <source>
        <dbReference type="ARBA" id="ARBA00000451"/>
    </source>
</evidence>
<proteinExistence type="predicted"/>
<feature type="region of interest" description="Disordered" evidence="5">
    <location>
        <begin position="1990"/>
        <end position="2047"/>
    </location>
</feature>
<evidence type="ECO:0000259" key="6">
    <source>
        <dbReference type="PROSITE" id="PS51700"/>
    </source>
</evidence>
<evidence type="ECO:0000256" key="4">
    <source>
        <dbReference type="ARBA" id="ARBA00022829"/>
    </source>
</evidence>
<dbReference type="Pfam" id="PF03568">
    <property type="entry name" value="Separin_C"/>
    <property type="match status" value="1"/>
</dbReference>
<comment type="catalytic activity">
    <reaction evidence="1">
        <text>All bonds known to be hydrolyzed by this endopeptidase have arginine in P1 and an acidic residue in P4. P6 is often occupied by an acidic residue or by a hydroxy-amino-acid residue, the phosphorylation of which enhances cleavage.</text>
        <dbReference type="EC" id="3.4.22.49"/>
    </reaction>
</comment>
<dbReference type="GO" id="GO:0004197">
    <property type="term" value="F:cysteine-type endopeptidase activity"/>
    <property type="evidence" value="ECO:0007669"/>
    <property type="project" value="InterPro"/>
</dbReference>
<dbReference type="GO" id="GO:0072686">
    <property type="term" value="C:mitotic spindle"/>
    <property type="evidence" value="ECO:0007669"/>
    <property type="project" value="TreeGrafter"/>
</dbReference>
<dbReference type="EC" id="3.4.22.49" evidence="2"/>
<name>A0AAV9JJI8_9PEZI</name>
<evidence type="ECO:0000256" key="3">
    <source>
        <dbReference type="ARBA" id="ARBA00022801"/>
    </source>
</evidence>
<organism evidence="7 8">
    <name type="scientific">Oleoguttula mirabilis</name>
    <dbReference type="NCBI Taxonomy" id="1507867"/>
    <lineage>
        <taxon>Eukaryota</taxon>
        <taxon>Fungi</taxon>
        <taxon>Dikarya</taxon>
        <taxon>Ascomycota</taxon>
        <taxon>Pezizomycotina</taxon>
        <taxon>Dothideomycetes</taxon>
        <taxon>Dothideomycetidae</taxon>
        <taxon>Mycosphaerellales</taxon>
        <taxon>Teratosphaeriaceae</taxon>
        <taxon>Oleoguttula</taxon>
    </lineage>
</organism>
<evidence type="ECO:0000256" key="2">
    <source>
        <dbReference type="ARBA" id="ARBA00012489"/>
    </source>
</evidence>
<gene>
    <name evidence="7" type="ORF">LTR36_002775</name>
</gene>
<feature type="region of interest" description="Disordered" evidence="5">
    <location>
        <begin position="1232"/>
        <end position="1276"/>
    </location>
</feature>
<dbReference type="GO" id="GO:0051307">
    <property type="term" value="P:meiotic chromosome separation"/>
    <property type="evidence" value="ECO:0007669"/>
    <property type="project" value="TreeGrafter"/>
</dbReference>
<sequence>MATSVSLAGAVKTALSEGSAFASTTTTLQSLLGPDGPPRNPECHAVIKTTTAGAKVRTTKSTGRKVATKPQIPVLEDTPKALPPKAKYALATDIVNITLKVLTTATKVQPKSNRGKSAARTGTSNPGTPQTPSRTSSVSSRALQLRSGNATPVFASLAKPSRPKKTSVSSVNGIGAGPSSATLATAECARLAFAYLRSVNTEKLGLKDMPRSQLDAGTLALAARLVALGLDAVAIKELRIVKRRLQAVARPSVPLDSSRTTSMPKGVESSEKETLASLLQLDQAVAESQDLLQLAITYQQLVLKLIIASGKPAVIDHAVMYLSLSSACAPANLIVRHGQESGDTAKTAKQLEALAQTLLSLCSSASATQDSAVATGSLQPSPATVFGLQVLALRVRQTWWALAGHKVNHEKELAEPFSKCLAAFARRSALSGRNAEAYASAQKAFTSLDIDLSSGSDETSFSTCRTLALLAESGNDSGEALRWASQMVQICEALEPGNARRISAHVRQATLITKAGLTSTDIGDFEGKLNAIVNRLRDQLSGHSADYDLLLVELAQLVHIFTTSAVQPDELPSATEVVWFAASFAQRYARSYPMRNTAQAQTILYGALRCSKACDDLLKWVTRDAANVFIVGGSLQAIMDVCASKPLVTAWSISATSLALGRVLHALLLNASKNGGEGTASTAYDDEGFGPMERAAMLEWQLMYAVELADRQKHHAALQRLIQDILRKLSELYAAESHPVRRARVAITALHLREIHPDLVPQHALTVWLDAAPIDPCHLAQDRGLEAFAEDVRAGLEVTRAFHSGKPAFASLRPGLLVWQRIVEGFNSVEALQDRVDQPEMLVLRLKCIASYLRMRGDTAAALPVLRLQLRLSQLLSASGDPQVTVSIDLAQQYLELGFSEKAGHTLAQAQKLSCNHGVSPLSKLQSTLAYAEYLAAIDNTDKARIILDETRVLRVALAPENVARSERKAYELIHAQAWLIQSKLCLESGAPHEALAAAKSAVKVLNSAWASLERSSGIKSPDPAADITEKKELNRSDAVTGLVAGVSKLQLTTKDSVRPEAADKSDKGAAFWPILPLIARALLQLSDLYAHHGLFAEANYYSDRAVSLAESTGSDILLSRIRSHRSRLLAFAGRLEDAELCLSKTREHDHDGNSMAQVEQCCARADIRAREGSLEEASQLYQRALQIVETVALVGETQSFERFVSDDETLAAQTTGLLVAASKGMCEASAAQRASARSTKSTRTPASKAGTKTTAARNMAGRKGLQSEKPAADMPPNGHYLLDKVKATVLLENAVLSFRSGVEVEASANLAQQMRSSISGTFRQRRVQFQQLMRRAAMSIQSDMSYSMLPESTLSFPALVRTDRRPSEHGASRLSLLSLPDAVPATAIAPTKAGARKKAVAQSVPSLLLAARDCLAGGHNASLQISSTAEAYSECSMLSSVSMLLSAAGLSQTKGTLHPVREALHIEQPRIYALRCETQAILVDQARSSTPFAWPETEGATTHASITATGFQEQYIDILPRPWTAVSVSLNEDCSELYVARYRSGQSPLILRLPFSRHKQEDDDQEVFDYQTGKAELQDIIQVSNYSCHNTGSIEAKGAKNNWWSEREALDKRLHELLINIENIWFGGFKGVFSQYPRRADLLARFRKSMDDVLARYLPSRQAVKGRTKPLSLDDKVLELFIGLGTDQEGVVDLDEPLADLLYFVVDMLQFNGERNAYDEIDFDSMAVDVLDALRSYHEACAESSTEDQHLILMLDKRLQAFPWESLPYLENASVSRLGSMLSLRQRILAMKQAGGCHGQGQATSCHIIARKSGTYILNPSKDLANTQTTLSAPLSKLAEAKGGRWTSMVQHAPSEDEFRTALADSSMVLYFGHGSGAQYIRPRTIRKLDRCSEVVWLMGCSSGAVTEYGELEPSAVPLAYLMAGRKDRIVTNQRVSDDAKIANPLDTDMSGNGTCMAVVATLWDVTDKDIDRFSLAVGEEWGLWPPSEASKLPAKSSKKRDQLVAPSTPPQVPKTPKARKTPAPAKTPARSRSRPRQEDARKKSLVEAVARSRDACYLRYLNGAAPVVYGVPVYLGD</sequence>
<reference evidence="7 8" key="1">
    <citation type="submission" date="2021-11" db="EMBL/GenBank/DDBJ databases">
        <title>Black yeast isolated from Biological Soil Crust.</title>
        <authorList>
            <person name="Kurbessoian T."/>
        </authorList>
    </citation>
    <scope>NUCLEOTIDE SEQUENCE [LARGE SCALE GENOMIC DNA]</scope>
    <source>
        <strain evidence="7 8">CCFEE 5522</strain>
    </source>
</reference>
<dbReference type="Proteomes" id="UP001324427">
    <property type="component" value="Unassembled WGS sequence"/>
</dbReference>
<dbReference type="EMBL" id="JAVFHQ010000019">
    <property type="protein sequence ID" value="KAK4545425.1"/>
    <property type="molecule type" value="Genomic_DNA"/>
</dbReference>
<dbReference type="InterPro" id="IPR030397">
    <property type="entry name" value="SEPARIN_core_dom"/>
</dbReference>
<dbReference type="GO" id="GO:0005634">
    <property type="term" value="C:nucleus"/>
    <property type="evidence" value="ECO:0007669"/>
    <property type="project" value="InterPro"/>
</dbReference>